<evidence type="ECO:0000256" key="7">
    <source>
        <dbReference type="ARBA" id="ARBA00022884"/>
    </source>
</evidence>
<feature type="domain" description="K Homology" evidence="10">
    <location>
        <begin position="147"/>
        <end position="192"/>
    </location>
</feature>
<evidence type="ECO:0000256" key="8">
    <source>
        <dbReference type="ARBA" id="ARBA00023242"/>
    </source>
</evidence>
<sequence>MSKICLPGEELTTRIPKDKIKTVGYGIVRDPETDRLVARQAGVLRQQDDKCWINVHSKRYVVEKGDRVIGIVTGSMGDFFKLDIGTAENAVISFLSFEGATKRNRPELKIGDVVYAQVVDEFAHTDIELTCVDAVSRARGLGALTGGFLFKTSCNLARRLLSDQSQLLKLLGRDYKFEITVGLNGRIWLKSAVHKDVITIYNIIRWSDSLLEQRQADEKAAWDAYWKLRDLDSRGTIFPRMRYYVHKAFDAPATWFRESIVEPINNRNRLPYYHRKLTRVPEIDECGVNDKACFFEANEQFRLDKMVDGFILQTLRHRVDRCMNYHDTDLSPCAKVVENLEENELNFFIKYGELGGEADVRDAYMKQKHRLIWERRHPEIMEERRKALQEHKEKLAKGEFDYSFWKKGMFWQDKKNYEPPYEFYMSKSALEGDKPLSKDWQYYKKVAQDPEFDKEQGKKSEFRLF</sequence>
<name>A0A368FSH8_ANCCA</name>
<reference evidence="11 12" key="1">
    <citation type="submission" date="2014-10" db="EMBL/GenBank/DDBJ databases">
        <title>Draft genome of the hookworm Ancylostoma caninum.</title>
        <authorList>
            <person name="Mitreva M."/>
        </authorList>
    </citation>
    <scope>NUCLEOTIDE SEQUENCE [LARGE SCALE GENOMIC DNA]</scope>
    <source>
        <strain evidence="11 12">Baltimore</strain>
    </source>
</reference>
<evidence type="ECO:0000256" key="1">
    <source>
        <dbReference type="ARBA" id="ARBA00004496"/>
    </source>
</evidence>
<keyword evidence="12" id="KW-1185">Reference proteome</keyword>
<dbReference type="InterPro" id="IPR019377">
    <property type="entry name" value="NADH_UbQ_OxRdtase_su10"/>
</dbReference>
<dbReference type="OrthoDB" id="6017729at2759"/>
<dbReference type="InterPro" id="IPR049469">
    <property type="entry name" value="RRP40_KH-I"/>
</dbReference>
<dbReference type="GO" id="GO:0000176">
    <property type="term" value="C:nuclear exosome (RNase complex)"/>
    <property type="evidence" value="ECO:0007669"/>
    <property type="project" value="TreeGrafter"/>
</dbReference>
<keyword evidence="8" id="KW-0539">Nucleus</keyword>
<dbReference type="PANTHER" id="PTHR21321:SF1">
    <property type="entry name" value="EXOSOME COMPLEX COMPONENT RRP40"/>
    <property type="match status" value="1"/>
</dbReference>
<dbReference type="InterPro" id="IPR037319">
    <property type="entry name" value="Rrp40_S1"/>
</dbReference>
<evidence type="ECO:0000256" key="2">
    <source>
        <dbReference type="ARBA" id="ARBA00004604"/>
    </source>
</evidence>
<dbReference type="SUPFAM" id="SSF50249">
    <property type="entry name" value="Nucleic acid-binding proteins"/>
    <property type="match status" value="1"/>
</dbReference>
<comment type="caution">
    <text evidence="11">The sequence shown here is derived from an EMBL/GenBank/DDBJ whole genome shotgun (WGS) entry which is preliminary data.</text>
</comment>
<comment type="similarity">
    <text evidence="3">Belongs to the RRP40 family.</text>
</comment>
<evidence type="ECO:0000259" key="10">
    <source>
        <dbReference type="Pfam" id="PF15985"/>
    </source>
</evidence>
<accession>A0A368FSH8</accession>
<dbReference type="InterPro" id="IPR004088">
    <property type="entry name" value="KH_dom_type_1"/>
</dbReference>
<keyword evidence="6" id="KW-0271">Exosome</keyword>
<dbReference type="GO" id="GO:0034475">
    <property type="term" value="P:U4 snRNA 3'-end processing"/>
    <property type="evidence" value="ECO:0007669"/>
    <property type="project" value="TreeGrafter"/>
</dbReference>
<dbReference type="GO" id="GO:0003723">
    <property type="term" value="F:RNA binding"/>
    <property type="evidence" value="ECO:0007669"/>
    <property type="project" value="UniProtKB-KW"/>
</dbReference>
<evidence type="ECO:0000256" key="6">
    <source>
        <dbReference type="ARBA" id="ARBA00022835"/>
    </source>
</evidence>
<dbReference type="FunFam" id="2.40.50.140:FF:000112">
    <property type="entry name" value="Exosome complex component RRP40"/>
    <property type="match status" value="1"/>
</dbReference>
<evidence type="ECO:0000256" key="3">
    <source>
        <dbReference type="ARBA" id="ARBA00007841"/>
    </source>
</evidence>
<dbReference type="CDD" id="cd05790">
    <property type="entry name" value="S1_Rrp40"/>
    <property type="match status" value="1"/>
</dbReference>
<dbReference type="PANTHER" id="PTHR21321">
    <property type="entry name" value="PNAS-3 RELATED"/>
    <property type="match status" value="1"/>
</dbReference>
<dbReference type="GO" id="GO:0000177">
    <property type="term" value="C:cytoplasmic exosome (RNase complex)"/>
    <property type="evidence" value="ECO:0007669"/>
    <property type="project" value="TreeGrafter"/>
</dbReference>
<dbReference type="InterPro" id="IPR026699">
    <property type="entry name" value="Exosome_RNA_bind1/RRP40/RRP4"/>
</dbReference>
<dbReference type="GO" id="GO:0000467">
    <property type="term" value="P:exonucleolytic trimming to generate mature 3'-end of 5.8S rRNA from tricistronic rRNA transcript (SSU-rRNA, 5.8S rRNA, LSU-rRNA)"/>
    <property type="evidence" value="ECO:0007669"/>
    <property type="project" value="TreeGrafter"/>
</dbReference>
<dbReference type="SUPFAM" id="SSF54791">
    <property type="entry name" value="Eukaryotic type KH-domain (KH-domain type I)"/>
    <property type="match status" value="1"/>
</dbReference>
<proteinExistence type="inferred from homology"/>
<dbReference type="InterPro" id="IPR036612">
    <property type="entry name" value="KH_dom_type_1_sf"/>
</dbReference>
<dbReference type="GO" id="GO:0071034">
    <property type="term" value="P:CUT catabolic process"/>
    <property type="evidence" value="ECO:0007669"/>
    <property type="project" value="TreeGrafter"/>
</dbReference>
<protein>
    <recommendedName>
        <fullName evidence="9">Ribosomal RNA-processing protein 40</fullName>
    </recommendedName>
</protein>
<keyword evidence="5" id="KW-0698">rRNA processing</keyword>
<organism evidence="11 12">
    <name type="scientific">Ancylostoma caninum</name>
    <name type="common">Dog hookworm</name>
    <dbReference type="NCBI Taxonomy" id="29170"/>
    <lineage>
        <taxon>Eukaryota</taxon>
        <taxon>Metazoa</taxon>
        <taxon>Ecdysozoa</taxon>
        <taxon>Nematoda</taxon>
        <taxon>Chromadorea</taxon>
        <taxon>Rhabditida</taxon>
        <taxon>Rhabditina</taxon>
        <taxon>Rhabditomorpha</taxon>
        <taxon>Strongyloidea</taxon>
        <taxon>Ancylostomatidae</taxon>
        <taxon>Ancylostomatinae</taxon>
        <taxon>Ancylostoma</taxon>
    </lineage>
</organism>
<dbReference type="Gene3D" id="2.40.50.140">
    <property type="entry name" value="Nucleic acid-binding proteins"/>
    <property type="match status" value="1"/>
</dbReference>
<evidence type="ECO:0000313" key="11">
    <source>
        <dbReference type="EMBL" id="RCN35113.1"/>
    </source>
</evidence>
<evidence type="ECO:0000256" key="4">
    <source>
        <dbReference type="ARBA" id="ARBA00022490"/>
    </source>
</evidence>
<dbReference type="InterPro" id="IPR012340">
    <property type="entry name" value="NA-bd_OB-fold"/>
</dbReference>
<evidence type="ECO:0000256" key="5">
    <source>
        <dbReference type="ARBA" id="ARBA00022552"/>
    </source>
</evidence>
<dbReference type="AlphaFoldDB" id="A0A368FSH8"/>
<gene>
    <name evidence="11" type="ORF">ANCCAN_19043</name>
</gene>
<dbReference type="CDD" id="cd22526">
    <property type="entry name" value="KH-I_Rrp40"/>
    <property type="match status" value="1"/>
</dbReference>
<dbReference type="GO" id="GO:0071035">
    <property type="term" value="P:nuclear polyadenylation-dependent rRNA catabolic process"/>
    <property type="evidence" value="ECO:0007669"/>
    <property type="project" value="TreeGrafter"/>
</dbReference>
<dbReference type="STRING" id="29170.A0A368FSH8"/>
<dbReference type="GO" id="GO:0005730">
    <property type="term" value="C:nucleolus"/>
    <property type="evidence" value="ECO:0007669"/>
    <property type="project" value="UniProtKB-SubCell"/>
</dbReference>
<evidence type="ECO:0000256" key="9">
    <source>
        <dbReference type="ARBA" id="ARBA00030615"/>
    </source>
</evidence>
<dbReference type="GO" id="GO:0071038">
    <property type="term" value="P:TRAMP-dependent tRNA surveillance pathway"/>
    <property type="evidence" value="ECO:0007669"/>
    <property type="project" value="TreeGrafter"/>
</dbReference>
<dbReference type="Pfam" id="PF10249">
    <property type="entry name" value="NDUFB10"/>
    <property type="match status" value="1"/>
</dbReference>
<dbReference type="Proteomes" id="UP000252519">
    <property type="component" value="Unassembled WGS sequence"/>
</dbReference>
<dbReference type="GO" id="GO:0071051">
    <property type="term" value="P:poly(A)-dependent snoRNA 3'-end processing"/>
    <property type="evidence" value="ECO:0007669"/>
    <property type="project" value="TreeGrafter"/>
</dbReference>
<dbReference type="Gene3D" id="3.30.1370.10">
    <property type="entry name" value="K Homology domain, type 1"/>
    <property type="match status" value="1"/>
</dbReference>
<comment type="subcellular location">
    <subcellularLocation>
        <location evidence="1">Cytoplasm</location>
    </subcellularLocation>
    <subcellularLocation>
        <location evidence="2">Nucleus</location>
        <location evidence="2">Nucleolus</location>
    </subcellularLocation>
</comment>
<evidence type="ECO:0000313" key="12">
    <source>
        <dbReference type="Proteomes" id="UP000252519"/>
    </source>
</evidence>
<keyword evidence="7" id="KW-0694">RNA-binding</keyword>
<dbReference type="EMBL" id="JOJR01000700">
    <property type="protein sequence ID" value="RCN35113.1"/>
    <property type="molecule type" value="Genomic_DNA"/>
</dbReference>
<dbReference type="Pfam" id="PF21262">
    <property type="entry name" value="RRP40_S1"/>
    <property type="match status" value="1"/>
</dbReference>
<keyword evidence="4" id="KW-0963">Cytoplasm</keyword>
<dbReference type="Pfam" id="PF15985">
    <property type="entry name" value="KH_6"/>
    <property type="match status" value="1"/>
</dbReference>